<dbReference type="HAMAP" id="MF_00165">
    <property type="entry name" value="Thymidylate_kinase"/>
    <property type="match status" value="1"/>
</dbReference>
<dbReference type="EC" id="2.7.4.9" evidence="1"/>
<evidence type="ECO:0000259" key="2">
    <source>
        <dbReference type="Pfam" id="PF02223"/>
    </source>
</evidence>
<protein>
    <recommendedName>
        <fullName evidence="1">Thymidylate kinase</fullName>
        <ecNumber evidence="1">2.7.4.9</ecNumber>
    </recommendedName>
    <alternativeName>
        <fullName evidence="1">dTMP kinase</fullName>
    </alternativeName>
</protein>
<dbReference type="OrthoDB" id="4350324at2"/>
<evidence type="ECO:0000313" key="3">
    <source>
        <dbReference type="EMBL" id="EGX60621.1"/>
    </source>
</evidence>
<dbReference type="EMBL" id="AGBF01000012">
    <property type="protein sequence ID" value="EGX60621.1"/>
    <property type="molecule type" value="Genomic_DNA"/>
</dbReference>
<dbReference type="InterPro" id="IPR039430">
    <property type="entry name" value="Thymidylate_kin-like_dom"/>
</dbReference>
<dbReference type="Pfam" id="PF02223">
    <property type="entry name" value="Thymidylate_kin"/>
    <property type="match status" value="1"/>
</dbReference>
<dbReference type="GO" id="GO:0005524">
    <property type="term" value="F:ATP binding"/>
    <property type="evidence" value="ECO:0007669"/>
    <property type="project" value="UniProtKB-UniRule"/>
</dbReference>
<name>G2G780_9ACTN</name>
<dbReference type="InterPro" id="IPR018094">
    <property type="entry name" value="Thymidylate_kinase"/>
</dbReference>
<dbReference type="AlphaFoldDB" id="G2G780"/>
<dbReference type="InterPro" id="IPR027417">
    <property type="entry name" value="P-loop_NTPase"/>
</dbReference>
<comment type="caution">
    <text evidence="1">Lacks conserved residue(s) required for the propagation of feature annotation.</text>
</comment>
<gene>
    <name evidence="1" type="primary">tmk</name>
    <name evidence="3" type="ORF">SZN_06711</name>
</gene>
<dbReference type="PATRIC" id="fig|700597.3.peg.1301"/>
<dbReference type="SUPFAM" id="SSF52540">
    <property type="entry name" value="P-loop containing nucleoside triphosphate hydrolases"/>
    <property type="match status" value="1"/>
</dbReference>
<dbReference type="GO" id="GO:0006233">
    <property type="term" value="P:dTDP biosynthetic process"/>
    <property type="evidence" value="ECO:0007669"/>
    <property type="project" value="InterPro"/>
</dbReference>
<dbReference type="Proteomes" id="UP000004217">
    <property type="component" value="Unassembled WGS sequence"/>
</dbReference>
<keyword evidence="1" id="KW-0545">Nucleotide biosynthesis</keyword>
<keyword evidence="1" id="KW-0067">ATP-binding</keyword>
<comment type="catalytic activity">
    <reaction evidence="1">
        <text>dTMP + ATP = dTDP + ADP</text>
        <dbReference type="Rhea" id="RHEA:13517"/>
        <dbReference type="ChEBI" id="CHEBI:30616"/>
        <dbReference type="ChEBI" id="CHEBI:58369"/>
        <dbReference type="ChEBI" id="CHEBI:63528"/>
        <dbReference type="ChEBI" id="CHEBI:456216"/>
        <dbReference type="EC" id="2.7.4.9"/>
    </reaction>
</comment>
<keyword evidence="1 3" id="KW-0418">Kinase</keyword>
<evidence type="ECO:0000313" key="4">
    <source>
        <dbReference type="Proteomes" id="UP000004217"/>
    </source>
</evidence>
<keyword evidence="1" id="KW-0808">Transferase</keyword>
<feature type="domain" description="Thymidylate kinase-like" evidence="2">
    <location>
        <begin position="18"/>
        <end position="206"/>
    </location>
</feature>
<dbReference type="GO" id="GO:0006235">
    <property type="term" value="P:dTTP biosynthetic process"/>
    <property type="evidence" value="ECO:0007669"/>
    <property type="project" value="UniProtKB-UniRule"/>
</dbReference>
<comment type="function">
    <text evidence="1">Phosphorylation of dTMP to form dTDP in both de novo and salvage pathways of dTTP synthesis.</text>
</comment>
<accession>G2G780</accession>
<keyword evidence="1" id="KW-0547">Nucleotide-binding</keyword>
<dbReference type="Gene3D" id="3.40.50.300">
    <property type="entry name" value="P-loop containing nucleotide triphosphate hydrolases"/>
    <property type="match status" value="1"/>
</dbReference>
<proteinExistence type="inferred from homology"/>
<dbReference type="GO" id="GO:0004798">
    <property type="term" value="F:dTMP kinase activity"/>
    <property type="evidence" value="ECO:0007669"/>
    <property type="project" value="UniProtKB-UniRule"/>
</dbReference>
<organism evidence="3 4">
    <name type="scientific">Streptomyces zinciresistens K42</name>
    <dbReference type="NCBI Taxonomy" id="700597"/>
    <lineage>
        <taxon>Bacteria</taxon>
        <taxon>Bacillati</taxon>
        <taxon>Actinomycetota</taxon>
        <taxon>Actinomycetes</taxon>
        <taxon>Kitasatosporales</taxon>
        <taxon>Streptomycetaceae</taxon>
        <taxon>Streptomyces</taxon>
    </lineage>
</organism>
<reference evidence="3 4" key="1">
    <citation type="submission" date="2011-08" db="EMBL/GenBank/DDBJ databases">
        <authorList>
            <person name="Lin Y."/>
            <person name="Hao X."/>
            <person name="Johnstone L."/>
            <person name="Miller S.J."/>
            <person name="Wei G."/>
            <person name="Rensing C."/>
        </authorList>
    </citation>
    <scope>NUCLEOTIDE SEQUENCE [LARGE SCALE GENOMIC DNA]</scope>
    <source>
        <strain evidence="3 4">K42</strain>
    </source>
</reference>
<sequence>MTITPIPPCSRGPLISAEGLNGVGKTYLTNRAVEALKTKPLMLDEFSQRANGRPGLGETLLRSLRDASAGDPFLRGGTPMAEALLLMAIKRHDLDTVLPDLARGQTVIEGRSVDTTAVCQALLLHPDDPDAALQTATDLLDLASSYRPLPDLTILVTDDASKAVERAQRRDRCVFTDEQADFMRAACTLFERLAATDPARYRVVDRRSVDEYEAAEQIRAWIQGAGGALACLMEPWQGPDAACMCCGRRTTAEAA</sequence>
<dbReference type="RefSeq" id="WP_007492653.1">
    <property type="nucleotide sequence ID" value="NZ_AGBF01000012.1"/>
</dbReference>
<comment type="caution">
    <text evidence="3">The sequence shown here is derived from an EMBL/GenBank/DDBJ whole genome shotgun (WGS) entry which is preliminary data.</text>
</comment>
<evidence type="ECO:0000256" key="1">
    <source>
        <dbReference type="HAMAP-Rule" id="MF_00165"/>
    </source>
</evidence>
<comment type="similarity">
    <text evidence="1">Belongs to the thymidylate kinase family.</text>
</comment>
<keyword evidence="4" id="KW-1185">Reference proteome</keyword>